<dbReference type="RefSeq" id="WP_061499524.1">
    <property type="nucleotide sequence ID" value="NZ_CP010951.1"/>
</dbReference>
<proteinExistence type="inferred from homology"/>
<keyword evidence="4" id="KW-0804">Transcription</keyword>
<name>A0A127JU64_9BURK</name>
<dbReference type="InterPro" id="IPR058163">
    <property type="entry name" value="LysR-type_TF_proteobact-type"/>
</dbReference>
<dbReference type="GO" id="GO:0006351">
    <property type="term" value="P:DNA-templated transcription"/>
    <property type="evidence" value="ECO:0007669"/>
    <property type="project" value="TreeGrafter"/>
</dbReference>
<sequence>MRDLQFDDMHLFTRVVELGTLSAVARERDVPVSQVSRALVRIEQACGARLIHRSTHGLSPTAEGQTFRDYCRRMIGTLDELEGEFATRSREPRGTVRVAASTVIAQYQLVPSLPSLAARHPLLRVDLQVGDSIVDMAREGIDIAIRTANTLPETVVARQIGTLGRGLYAAPSYVAAHGLPRNPGELAGHTLITNNNVTMLNQWPFRIRGKASVYAAEGRWRTNDTNMGATMVLQGLGIGRLATLVGDALVRQQLLVPVLEKYVDAKPVAVYAVTAGARHRLPKIKACIEHWAEWFRQPPAAPAAP</sequence>
<keyword evidence="7" id="KW-1185">Reference proteome</keyword>
<gene>
    <name evidence="6" type="ORF">UC35_11445</name>
</gene>
<dbReference type="GO" id="GO:0003700">
    <property type="term" value="F:DNA-binding transcription factor activity"/>
    <property type="evidence" value="ECO:0007669"/>
    <property type="project" value="InterPro"/>
</dbReference>
<evidence type="ECO:0000256" key="3">
    <source>
        <dbReference type="ARBA" id="ARBA00023125"/>
    </source>
</evidence>
<dbReference type="InterPro" id="IPR005119">
    <property type="entry name" value="LysR_subst-bd"/>
</dbReference>
<organism evidence="6 7">
    <name type="scientific">Ramlibacter tataouinensis</name>
    <dbReference type="NCBI Taxonomy" id="94132"/>
    <lineage>
        <taxon>Bacteria</taxon>
        <taxon>Pseudomonadati</taxon>
        <taxon>Pseudomonadota</taxon>
        <taxon>Betaproteobacteria</taxon>
        <taxon>Burkholderiales</taxon>
        <taxon>Comamonadaceae</taxon>
        <taxon>Ramlibacter</taxon>
    </lineage>
</organism>
<dbReference type="InterPro" id="IPR036390">
    <property type="entry name" value="WH_DNA-bd_sf"/>
</dbReference>
<feature type="domain" description="HTH lysR-type" evidence="5">
    <location>
        <begin position="4"/>
        <end position="61"/>
    </location>
</feature>
<evidence type="ECO:0000259" key="5">
    <source>
        <dbReference type="PROSITE" id="PS50931"/>
    </source>
</evidence>
<dbReference type="Gene3D" id="1.10.10.10">
    <property type="entry name" value="Winged helix-like DNA-binding domain superfamily/Winged helix DNA-binding domain"/>
    <property type="match status" value="1"/>
</dbReference>
<dbReference type="Pfam" id="PF00126">
    <property type="entry name" value="HTH_1"/>
    <property type="match status" value="1"/>
</dbReference>
<dbReference type="AlphaFoldDB" id="A0A127JU64"/>
<dbReference type="EMBL" id="CP010951">
    <property type="protein sequence ID" value="AMO23399.1"/>
    <property type="molecule type" value="Genomic_DNA"/>
</dbReference>
<accession>A0A127JU64</accession>
<dbReference type="PANTHER" id="PTHR30537:SF3">
    <property type="entry name" value="TRANSCRIPTIONAL REGULATORY PROTEIN"/>
    <property type="match status" value="1"/>
</dbReference>
<dbReference type="CDD" id="cd08422">
    <property type="entry name" value="PBP2_CrgA_like"/>
    <property type="match status" value="1"/>
</dbReference>
<dbReference type="GO" id="GO:0043565">
    <property type="term" value="F:sequence-specific DNA binding"/>
    <property type="evidence" value="ECO:0007669"/>
    <property type="project" value="TreeGrafter"/>
</dbReference>
<dbReference type="InterPro" id="IPR036388">
    <property type="entry name" value="WH-like_DNA-bd_sf"/>
</dbReference>
<evidence type="ECO:0000256" key="1">
    <source>
        <dbReference type="ARBA" id="ARBA00009437"/>
    </source>
</evidence>
<evidence type="ECO:0000313" key="7">
    <source>
        <dbReference type="Proteomes" id="UP000070433"/>
    </source>
</evidence>
<evidence type="ECO:0000256" key="4">
    <source>
        <dbReference type="ARBA" id="ARBA00023163"/>
    </source>
</evidence>
<dbReference type="OrthoDB" id="8993884at2"/>
<dbReference type="Gene3D" id="3.40.190.290">
    <property type="match status" value="1"/>
</dbReference>
<evidence type="ECO:0000313" key="6">
    <source>
        <dbReference type="EMBL" id="AMO23399.1"/>
    </source>
</evidence>
<dbReference type="PATRIC" id="fig|94132.3.peg.2335"/>
<dbReference type="SUPFAM" id="SSF46785">
    <property type="entry name" value="Winged helix' DNA-binding domain"/>
    <property type="match status" value="1"/>
</dbReference>
<keyword evidence="3" id="KW-0238">DNA-binding</keyword>
<reference evidence="6 7" key="1">
    <citation type="journal article" date="2014" name="Int. J. Syst. Evol. Microbiol.">
        <title>Ramlibacter solisilvae sp. nov., isolated from forest soil, and emended description of the genus Ramlibacter.</title>
        <authorList>
            <person name="Lee H.J."/>
            <person name="Lee S.H."/>
            <person name="Lee S.S."/>
            <person name="Lee J.S."/>
            <person name="Kim Y."/>
            <person name="Kim S.C."/>
            <person name="Jeon C.O."/>
        </authorList>
    </citation>
    <scope>NUCLEOTIDE SEQUENCE [LARGE SCALE GENOMIC DNA]</scope>
    <source>
        <strain evidence="6 7">5-10</strain>
    </source>
</reference>
<dbReference type="PROSITE" id="PS50931">
    <property type="entry name" value="HTH_LYSR"/>
    <property type="match status" value="1"/>
</dbReference>
<keyword evidence="2" id="KW-0805">Transcription regulation</keyword>
<dbReference type="PANTHER" id="PTHR30537">
    <property type="entry name" value="HTH-TYPE TRANSCRIPTIONAL REGULATOR"/>
    <property type="match status" value="1"/>
</dbReference>
<protein>
    <submittedName>
        <fullName evidence="6">LysR family transcriptional regulator</fullName>
    </submittedName>
</protein>
<dbReference type="Proteomes" id="UP000070433">
    <property type="component" value="Chromosome"/>
</dbReference>
<dbReference type="InterPro" id="IPR000847">
    <property type="entry name" value="LysR_HTH_N"/>
</dbReference>
<dbReference type="SUPFAM" id="SSF53850">
    <property type="entry name" value="Periplasmic binding protein-like II"/>
    <property type="match status" value="1"/>
</dbReference>
<comment type="similarity">
    <text evidence="1">Belongs to the LysR transcriptional regulatory family.</text>
</comment>
<evidence type="ECO:0000256" key="2">
    <source>
        <dbReference type="ARBA" id="ARBA00023015"/>
    </source>
</evidence>
<dbReference type="Pfam" id="PF03466">
    <property type="entry name" value="LysR_substrate"/>
    <property type="match status" value="1"/>
</dbReference>